<dbReference type="InterPro" id="IPR043129">
    <property type="entry name" value="ATPase_NBD"/>
</dbReference>
<dbReference type="GO" id="GO:0005829">
    <property type="term" value="C:cytosol"/>
    <property type="evidence" value="ECO:0007669"/>
    <property type="project" value="TreeGrafter"/>
</dbReference>
<evidence type="ECO:0000313" key="3">
    <source>
        <dbReference type="Proteomes" id="UP000182060"/>
    </source>
</evidence>
<proteinExistence type="predicted"/>
<accession>A0AAC9NG49</accession>
<organism evidence="2 3">
    <name type="scientific">Polynucleobacter asymbioticus</name>
    <dbReference type="NCBI Taxonomy" id="576611"/>
    <lineage>
        <taxon>Bacteria</taxon>
        <taxon>Pseudomonadati</taxon>
        <taxon>Pseudomonadota</taxon>
        <taxon>Betaproteobacteria</taxon>
        <taxon>Burkholderiales</taxon>
        <taxon>Burkholderiaceae</taxon>
        <taxon>Polynucleobacter</taxon>
    </lineage>
</organism>
<dbReference type="EMBL" id="CP015017">
    <property type="protein sequence ID" value="APC01090.1"/>
    <property type="molecule type" value="Genomic_DNA"/>
</dbReference>
<dbReference type="Pfam" id="PF00814">
    <property type="entry name" value="TsaD"/>
    <property type="match status" value="1"/>
</dbReference>
<dbReference type="InterPro" id="IPR022496">
    <property type="entry name" value="T6A_TsaB"/>
</dbReference>
<protein>
    <submittedName>
        <fullName evidence="2">tRNA threonylcarbamoyladenosine biosynthesis protein TsaB</fullName>
    </submittedName>
</protein>
<reference evidence="2" key="1">
    <citation type="journal article" date="2017" name="Appl. Environ. Microbiol.">
        <title>Microdiversification of a pelagic Polynucleobacter species is mainly driven by acquisition of genomic islands from a partially interspecific gene pool.</title>
        <authorList>
            <person name="Hoetzinger M."/>
            <person name="Hahn M.W."/>
            <person name="Jezberova J."/>
            <person name="Schmidt J."/>
            <person name="Koll U."/>
        </authorList>
    </citation>
    <scope>NUCLEOTIDE SEQUENCE</scope>
    <source>
        <strain evidence="2">MWH-RechtKol4</strain>
    </source>
</reference>
<dbReference type="GO" id="GO:0002949">
    <property type="term" value="P:tRNA threonylcarbamoyladenosine modification"/>
    <property type="evidence" value="ECO:0007669"/>
    <property type="project" value="InterPro"/>
</dbReference>
<feature type="domain" description="Gcp-like" evidence="1">
    <location>
        <begin position="32"/>
        <end position="138"/>
    </location>
</feature>
<dbReference type="PANTHER" id="PTHR11735:SF11">
    <property type="entry name" value="TRNA THREONYLCARBAMOYLADENOSINE BIOSYNTHESIS PROTEIN TSAB"/>
    <property type="match status" value="1"/>
</dbReference>
<dbReference type="SUPFAM" id="SSF53067">
    <property type="entry name" value="Actin-like ATPase domain"/>
    <property type="match status" value="2"/>
</dbReference>
<dbReference type="Gene3D" id="3.30.420.40">
    <property type="match status" value="2"/>
</dbReference>
<dbReference type="RefSeq" id="WP_071539150.1">
    <property type="nucleotide sequence ID" value="NZ_CP015016.1"/>
</dbReference>
<sequence>MTHLLAIDTSSAWCSVALSIHQSAPQLRHELVSAGASQLLLPWVEDLLLDANLQLKDMDAIAVGIGPGAFTGVRLGVAAVQGLAISTNLPVIPVTSLDAIAAQLCKTQQFKKKQPQCFVIAIDARMDEIYWAKYQSAESISELPRRLGDIHLSKPEDIQLGGIHYLAGSGLKVFGERLFVNHTISSDALDADISISAIGILECAKRALKNNQQCDVHHLAPLYVRDKVALTTHEREIAFGKSSS</sequence>
<evidence type="ECO:0000259" key="1">
    <source>
        <dbReference type="Pfam" id="PF00814"/>
    </source>
</evidence>
<dbReference type="InterPro" id="IPR000905">
    <property type="entry name" value="Gcp-like_dom"/>
</dbReference>
<gene>
    <name evidence="2" type="ORF">AOC25_05390</name>
</gene>
<dbReference type="Proteomes" id="UP000182060">
    <property type="component" value="Chromosome"/>
</dbReference>
<evidence type="ECO:0000313" key="2">
    <source>
        <dbReference type="EMBL" id="APC01090.1"/>
    </source>
</evidence>
<dbReference type="AlphaFoldDB" id="A0AAC9NG49"/>
<dbReference type="PANTHER" id="PTHR11735">
    <property type="entry name" value="TRNA N6-ADENOSINE THREONYLCARBAMOYLTRANSFERASE"/>
    <property type="match status" value="1"/>
</dbReference>
<dbReference type="NCBIfam" id="TIGR03725">
    <property type="entry name" value="T6A_YeaZ"/>
    <property type="match status" value="1"/>
</dbReference>
<name>A0AAC9NG49_9BURK</name>
<dbReference type="CDD" id="cd24032">
    <property type="entry name" value="ASKHA_NBD_TsaB"/>
    <property type="match status" value="1"/>
</dbReference>